<name>A0A8S2U2F2_9BILA</name>
<proteinExistence type="predicted"/>
<evidence type="ECO:0000313" key="2">
    <source>
        <dbReference type="EMBL" id="CAF4311115.1"/>
    </source>
</evidence>
<reference evidence="2" key="1">
    <citation type="submission" date="2021-02" db="EMBL/GenBank/DDBJ databases">
        <authorList>
            <person name="Nowell W R."/>
        </authorList>
    </citation>
    <scope>NUCLEOTIDE SEQUENCE</scope>
</reference>
<gene>
    <name evidence="1" type="ORF">OVA965_LOCUS37939</name>
    <name evidence="2" type="ORF">TMI583_LOCUS39069</name>
</gene>
<protein>
    <submittedName>
        <fullName evidence="2">Uncharacterized protein</fullName>
    </submittedName>
</protein>
<dbReference type="Proteomes" id="UP000682733">
    <property type="component" value="Unassembled WGS sequence"/>
</dbReference>
<comment type="caution">
    <text evidence="2">The sequence shown here is derived from an EMBL/GenBank/DDBJ whole genome shotgun (WGS) entry which is preliminary data.</text>
</comment>
<dbReference type="AlphaFoldDB" id="A0A8S2U2F2"/>
<organism evidence="2 3">
    <name type="scientific">Didymodactylos carnosus</name>
    <dbReference type="NCBI Taxonomy" id="1234261"/>
    <lineage>
        <taxon>Eukaryota</taxon>
        <taxon>Metazoa</taxon>
        <taxon>Spiralia</taxon>
        <taxon>Gnathifera</taxon>
        <taxon>Rotifera</taxon>
        <taxon>Eurotatoria</taxon>
        <taxon>Bdelloidea</taxon>
        <taxon>Philodinida</taxon>
        <taxon>Philodinidae</taxon>
        <taxon>Didymodactylos</taxon>
    </lineage>
</organism>
<dbReference type="EMBL" id="CAJNOK010036660">
    <property type="protein sequence ID" value="CAF1524396.1"/>
    <property type="molecule type" value="Genomic_DNA"/>
</dbReference>
<dbReference type="Gene3D" id="2.60.120.260">
    <property type="entry name" value="Galactose-binding domain-like"/>
    <property type="match status" value="1"/>
</dbReference>
<accession>A0A8S2U2F2</accession>
<dbReference type="EMBL" id="CAJOBA010058827">
    <property type="protein sequence ID" value="CAF4311115.1"/>
    <property type="molecule type" value="Genomic_DNA"/>
</dbReference>
<evidence type="ECO:0000313" key="1">
    <source>
        <dbReference type="EMBL" id="CAF1524396.1"/>
    </source>
</evidence>
<dbReference type="Proteomes" id="UP000677228">
    <property type="component" value="Unassembled WGS sequence"/>
</dbReference>
<sequence>YSFLWTATNTSATLSFFFRHDPGGWELDDITVYHGMTQLITNGGFETGDLTGWTYSGSCNWYSGTAKSGSSYAHTGSYYYYDRCADYGDKIQQTFPTVVGDIYVISFWLSNYDCCGTTEIATVTVG</sequence>
<feature type="non-terminal residue" evidence="2">
    <location>
        <position position="1"/>
    </location>
</feature>
<evidence type="ECO:0000313" key="3">
    <source>
        <dbReference type="Proteomes" id="UP000682733"/>
    </source>
</evidence>